<dbReference type="SUPFAM" id="SSF51556">
    <property type="entry name" value="Metallo-dependent hydrolases"/>
    <property type="match status" value="1"/>
</dbReference>
<dbReference type="AlphaFoldDB" id="A0A5S3YEJ1"/>
<proteinExistence type="predicted"/>
<gene>
    <name evidence="3" type="ORF">CWC05_23010</name>
</gene>
<keyword evidence="2 3" id="KW-0378">Hydrolase</keyword>
<comment type="caution">
    <text evidence="3">The sequence shown here is derived from an EMBL/GenBank/DDBJ whole genome shotgun (WGS) entry which is preliminary data.</text>
</comment>
<evidence type="ECO:0000313" key="4">
    <source>
        <dbReference type="Proteomes" id="UP000305874"/>
    </source>
</evidence>
<dbReference type="PANTHER" id="PTHR42752">
    <property type="entry name" value="IMIDAZOLONEPROPIONASE"/>
    <property type="match status" value="1"/>
</dbReference>
<evidence type="ECO:0000256" key="1">
    <source>
        <dbReference type="ARBA" id="ARBA00022723"/>
    </source>
</evidence>
<feature type="non-terminal residue" evidence="3">
    <location>
        <position position="1"/>
    </location>
</feature>
<dbReference type="GO" id="GO:0005737">
    <property type="term" value="C:cytoplasm"/>
    <property type="evidence" value="ECO:0007669"/>
    <property type="project" value="InterPro"/>
</dbReference>
<dbReference type="InterPro" id="IPR032466">
    <property type="entry name" value="Metal_Hydrolase"/>
</dbReference>
<evidence type="ECO:0000313" key="3">
    <source>
        <dbReference type="EMBL" id="TMP70789.1"/>
    </source>
</evidence>
<protein>
    <submittedName>
        <fullName evidence="3">Imidazolonepropionase</fullName>
        <ecNumber evidence="3">3.5.2.7</ecNumber>
    </submittedName>
</protein>
<reference evidence="3 4" key="1">
    <citation type="submission" date="2017-12" db="EMBL/GenBank/DDBJ databases">
        <authorList>
            <person name="Paulsen S."/>
            <person name="Gram L.K."/>
        </authorList>
    </citation>
    <scope>NUCLEOTIDE SEQUENCE [LARGE SCALE GENOMIC DNA]</scope>
    <source>
        <strain evidence="3 4">S2897</strain>
    </source>
</reference>
<dbReference type="GO" id="GO:0050480">
    <property type="term" value="F:imidazolonepropionase activity"/>
    <property type="evidence" value="ECO:0007669"/>
    <property type="project" value="UniProtKB-EC"/>
</dbReference>
<dbReference type="PANTHER" id="PTHR42752:SF1">
    <property type="entry name" value="IMIDAZOLONEPROPIONASE-RELATED"/>
    <property type="match status" value="1"/>
</dbReference>
<feature type="non-terminal residue" evidence="3">
    <location>
        <position position="122"/>
    </location>
</feature>
<evidence type="ECO:0000256" key="2">
    <source>
        <dbReference type="ARBA" id="ARBA00022801"/>
    </source>
</evidence>
<keyword evidence="1" id="KW-0479">Metal-binding</keyword>
<dbReference type="Gene3D" id="3.20.20.140">
    <property type="entry name" value="Metal-dependent hydrolases"/>
    <property type="match status" value="1"/>
</dbReference>
<accession>A0A5S3YEJ1</accession>
<organism evidence="3 4">
    <name type="scientific">Pseudoalteromonas ruthenica</name>
    <dbReference type="NCBI Taxonomy" id="151081"/>
    <lineage>
        <taxon>Bacteria</taxon>
        <taxon>Pseudomonadati</taxon>
        <taxon>Pseudomonadota</taxon>
        <taxon>Gammaproteobacteria</taxon>
        <taxon>Alteromonadales</taxon>
        <taxon>Pseudoalteromonadaceae</taxon>
        <taxon>Pseudoalteromonas</taxon>
    </lineage>
</organism>
<dbReference type="InterPro" id="IPR005920">
    <property type="entry name" value="HutI"/>
</dbReference>
<sequence length="122" mass="13418">ATEFEQRLQGVSYQQIAEQGGGIASTVRATREADHETLFVNAKGRLNSLLREGVTTVESKTGYGLDTENELKLLEVNKLLAEHHPIDIHSTFLGAHALPPEYKGQADAYIDIVCDEMLPRVA</sequence>
<reference evidence="4" key="2">
    <citation type="submission" date="2019-06" db="EMBL/GenBank/DDBJ databases">
        <title>Co-occurence of chitin degradation, pigmentation and bioactivity in marine Pseudoalteromonas.</title>
        <authorList>
            <person name="Sonnenschein E.C."/>
            <person name="Bech P.K."/>
        </authorList>
    </citation>
    <scope>NUCLEOTIDE SEQUENCE [LARGE SCALE GENOMIC DNA]</scope>
    <source>
        <strain evidence="4">S2897</strain>
    </source>
</reference>
<dbReference type="GO" id="GO:0046872">
    <property type="term" value="F:metal ion binding"/>
    <property type="evidence" value="ECO:0007669"/>
    <property type="project" value="UniProtKB-KW"/>
</dbReference>
<dbReference type="EC" id="3.5.2.7" evidence="3"/>
<name>A0A5S3YEJ1_9GAMM</name>
<dbReference type="Proteomes" id="UP000305874">
    <property type="component" value="Unassembled WGS sequence"/>
</dbReference>
<dbReference type="EMBL" id="PNCG01000892">
    <property type="protein sequence ID" value="TMP70789.1"/>
    <property type="molecule type" value="Genomic_DNA"/>
</dbReference>
<dbReference type="GO" id="GO:0019556">
    <property type="term" value="P:L-histidine catabolic process to glutamate and formamide"/>
    <property type="evidence" value="ECO:0007669"/>
    <property type="project" value="InterPro"/>
</dbReference>